<dbReference type="EMBL" id="GL883024">
    <property type="protein sequence ID" value="EGG16175.1"/>
    <property type="molecule type" value="Genomic_DNA"/>
</dbReference>
<organism evidence="1 2">
    <name type="scientific">Cavenderia fasciculata</name>
    <name type="common">Slime mold</name>
    <name type="synonym">Dictyostelium fasciculatum</name>
    <dbReference type="NCBI Taxonomy" id="261658"/>
    <lineage>
        <taxon>Eukaryota</taxon>
        <taxon>Amoebozoa</taxon>
        <taxon>Evosea</taxon>
        <taxon>Eumycetozoa</taxon>
        <taxon>Dictyostelia</taxon>
        <taxon>Acytosteliales</taxon>
        <taxon>Cavenderiaceae</taxon>
        <taxon>Cavenderia</taxon>
    </lineage>
</organism>
<dbReference type="AlphaFoldDB" id="F4Q6Z3"/>
<name>F4Q6Z3_CACFS</name>
<sequence length="132" mass="14576">MFHSLSTSLQSYISKMKIIILFILSVFLFSTAILGLRVHKDHVPRCSTCKSIVGNNLNTFKSVLSPSSCDDLCSNLDSQEQLNCNSICSFIGVEKLMNSIRSNGATGESVCQSLNICQVQQQDVRIIGNNFH</sequence>
<dbReference type="Proteomes" id="UP000007797">
    <property type="component" value="Unassembled WGS sequence"/>
</dbReference>
<evidence type="ECO:0000313" key="2">
    <source>
        <dbReference type="Proteomes" id="UP000007797"/>
    </source>
</evidence>
<dbReference type="RefSeq" id="XP_004352628.1">
    <property type="nucleotide sequence ID" value="XM_004352576.1"/>
</dbReference>
<dbReference type="KEGG" id="dfa:DFA_09203"/>
<proteinExistence type="predicted"/>
<evidence type="ECO:0000313" key="1">
    <source>
        <dbReference type="EMBL" id="EGG16175.1"/>
    </source>
</evidence>
<reference evidence="2" key="1">
    <citation type="journal article" date="2011" name="Genome Res.">
        <title>Phylogeny-wide analysis of social amoeba genomes highlights ancient origins for complex intercellular communication.</title>
        <authorList>
            <person name="Heidel A.J."/>
            <person name="Lawal H.M."/>
            <person name="Felder M."/>
            <person name="Schilde C."/>
            <person name="Helps N.R."/>
            <person name="Tunggal B."/>
            <person name="Rivero F."/>
            <person name="John U."/>
            <person name="Schleicher M."/>
            <person name="Eichinger L."/>
            <person name="Platzer M."/>
            <person name="Noegel A.A."/>
            <person name="Schaap P."/>
            <person name="Gloeckner G."/>
        </authorList>
    </citation>
    <scope>NUCLEOTIDE SEQUENCE [LARGE SCALE GENOMIC DNA]</scope>
    <source>
        <strain evidence="2">SH3</strain>
    </source>
</reference>
<gene>
    <name evidence="1" type="ORF">DFA_09203</name>
</gene>
<dbReference type="GeneID" id="14868139"/>
<protein>
    <submittedName>
        <fullName evidence="1">Uncharacterized protein</fullName>
    </submittedName>
</protein>
<keyword evidence="2" id="KW-1185">Reference proteome</keyword>
<accession>F4Q6Z3</accession>